<name>A0A383V7U0_TETOB</name>
<comment type="subcellular location">
    <subcellularLocation>
        <location evidence="1">Cytoplasm</location>
        <location evidence="1">Cytoskeleton</location>
        <location evidence="1">Cilium axoneme</location>
    </subcellularLocation>
</comment>
<protein>
    <recommendedName>
        <fullName evidence="4">F-box domain-containing protein</fullName>
    </recommendedName>
</protein>
<dbReference type="SUPFAM" id="SSF52047">
    <property type="entry name" value="RNI-like"/>
    <property type="match status" value="1"/>
</dbReference>
<evidence type="ECO:0000256" key="1">
    <source>
        <dbReference type="ARBA" id="ARBA00004430"/>
    </source>
</evidence>
<dbReference type="Gene3D" id="3.80.10.10">
    <property type="entry name" value="Ribonuclease Inhibitor"/>
    <property type="match status" value="2"/>
</dbReference>
<proteinExistence type="predicted"/>
<gene>
    <name evidence="2" type="ORF">BQ4739_LOCUS2153</name>
</gene>
<dbReference type="InterPro" id="IPR032675">
    <property type="entry name" value="LRR_dom_sf"/>
</dbReference>
<dbReference type="EMBL" id="FNXT01000162">
    <property type="protein sequence ID" value="SZX61658.1"/>
    <property type="molecule type" value="Genomic_DNA"/>
</dbReference>
<organism evidence="2 3">
    <name type="scientific">Tetradesmus obliquus</name>
    <name type="common">Green alga</name>
    <name type="synonym">Acutodesmus obliquus</name>
    <dbReference type="NCBI Taxonomy" id="3088"/>
    <lineage>
        <taxon>Eukaryota</taxon>
        <taxon>Viridiplantae</taxon>
        <taxon>Chlorophyta</taxon>
        <taxon>core chlorophytes</taxon>
        <taxon>Chlorophyceae</taxon>
        <taxon>CS clade</taxon>
        <taxon>Sphaeropleales</taxon>
        <taxon>Scenedesmaceae</taxon>
        <taxon>Tetradesmus</taxon>
    </lineage>
</organism>
<accession>A0A383V7U0</accession>
<reference evidence="2 3" key="1">
    <citation type="submission" date="2016-10" db="EMBL/GenBank/DDBJ databases">
        <authorList>
            <person name="Cai Z."/>
        </authorList>
    </citation>
    <scope>NUCLEOTIDE SEQUENCE [LARGE SCALE GENOMIC DNA]</scope>
</reference>
<evidence type="ECO:0000313" key="2">
    <source>
        <dbReference type="EMBL" id="SZX61658.1"/>
    </source>
</evidence>
<dbReference type="PANTHER" id="PTHR45752">
    <property type="entry name" value="LEUCINE-RICH REPEAT-CONTAINING"/>
    <property type="match status" value="1"/>
</dbReference>
<keyword evidence="3" id="KW-1185">Reference proteome</keyword>
<dbReference type="SUPFAM" id="SSF52058">
    <property type="entry name" value="L domain-like"/>
    <property type="match status" value="1"/>
</dbReference>
<evidence type="ECO:0008006" key="4">
    <source>
        <dbReference type="Google" id="ProtNLM"/>
    </source>
</evidence>
<dbReference type="InterPro" id="IPR050715">
    <property type="entry name" value="LRR-SigEffector_domain"/>
</dbReference>
<sequence length="587" mass="63608">MATEPNEGPRSAPYSALEHIMCQLPVQQRMGNCSLACRSLQEAAVAVTGTVQVHNFSSQQRADALCAWLHRHGSKAMAHLDLEGVWGFDHPSAVIRLPWQQLLQLQSLRVRRLQLSMGRHSRTGCTTSSCSKQPASIAAETAVAAAAAAAAAAAKLWRSLSALTRLTSLQLSTFSTCSPTATVRWTARQIVPLTSLRCLNLGFSGFGPHTYTSSGAPSADLSAALGQLVQLTALSLDSHLDGRALSTVSSLTQLQRLQLIDVGRVGSSEEPLKVQGFPSSLTHLRLLGCCIQAPDDGSSWQLPLLQELDMWDVQGFELAAIADTPQLRWVKMGGEEMSDLNMECLLGCLGSLQHLQHLELHNMKQKASAASFSELTASSSLTALLLLDCSIPAGAARHMFPPGRQLQQLQQLQIEPSDEAFDDYVEGSQGADTMQLQSLLLRSGDLQRLISCCPNLQELSLVWPKDSSDARVAGNDVRLLLQLKRLTSLSVGGPLWDNRAATEVLARLTGLQELYVVGSTELSLPGVRQLTRLTALTTLCLSKCGVAFLCDMAGHDRPLSLKSQASPPDVWRQLQHKCDQMAAMQRW</sequence>
<dbReference type="GO" id="GO:0005930">
    <property type="term" value="C:axoneme"/>
    <property type="evidence" value="ECO:0007669"/>
    <property type="project" value="UniProtKB-SubCell"/>
</dbReference>
<dbReference type="Proteomes" id="UP000256970">
    <property type="component" value="Unassembled WGS sequence"/>
</dbReference>
<dbReference type="PANTHER" id="PTHR45752:SF195">
    <property type="entry name" value="LEUCINE-RICH REPEAT (LRR) FAMILY PROTEIN-RELATED"/>
    <property type="match status" value="1"/>
</dbReference>
<dbReference type="AlphaFoldDB" id="A0A383V7U0"/>
<evidence type="ECO:0000313" key="3">
    <source>
        <dbReference type="Proteomes" id="UP000256970"/>
    </source>
</evidence>